<sequence>MSTKTVDFNIRNQARQKYWQGYPVAEISRQLEVPYATIDSWKRREKWDDAPVALKVESAIDIRLCQLINKTEKTERDFNEIELLTKSLERTARIRRYEAGGTEADLNPKIKKRNQRKQQKTGKNFLPEQAVKELKKAFKSSLFPYQRVWLKARDNNRIRNILKSRQIGATWYFAREAVMDAIANGTNQIFLSASKAQAHVFRQYILQFVKDVTGIELRGDPITLWNGANLYFLGTNSRTAQSYHGNLYIDEYFWIYRFQELRKVASGMAMHKQWKQTYFSTPSTLNHDAYPFWDGQLFNRGRKKAQKVEIDISHQALAAGQTCDDGQWRQIVTVEDAVAAGCDLFDLEQLKLEYNEQEYNNLLMCQFVDDAASIFTLSELQACMVDSWTVWDDFYPLTSKPLSNRPVWIGYDPSRTRDDASCVVVSPPMVSGGKFRVLEKHSWNNLDFDSQANRIKSLTRQYNVQHIAIDTSGIGYGVYELVRKFFPATTKITYSVEVKNRLVLKAKQLISHRRLEFDSGWNDMALAFLTIHKTSTTSGKQVTYQASRTNETGHADLAWALMHALDREPLMSIDESGGGSRTVMEIF</sequence>
<proteinExistence type="predicted"/>
<evidence type="ECO:0000313" key="4">
    <source>
        <dbReference type="EMBL" id="ODA31506.1"/>
    </source>
</evidence>
<dbReference type="Gene3D" id="3.30.420.240">
    <property type="match status" value="1"/>
</dbReference>
<feature type="domain" description="Terminase ATPase subunit N-terminal" evidence="2">
    <location>
        <begin position="10"/>
        <end position="66"/>
    </location>
</feature>
<evidence type="ECO:0000259" key="3">
    <source>
        <dbReference type="Pfam" id="PF17289"/>
    </source>
</evidence>
<dbReference type="Pfam" id="PF03237">
    <property type="entry name" value="Terminase_6N"/>
    <property type="match status" value="1"/>
</dbReference>
<dbReference type="Pfam" id="PF06056">
    <property type="entry name" value="Terminase_5"/>
    <property type="match status" value="1"/>
</dbReference>
<gene>
    <name evidence="4" type="ORF">A8L45_16540</name>
</gene>
<dbReference type="Proteomes" id="UP000094936">
    <property type="component" value="Unassembled WGS sequence"/>
</dbReference>
<organism evidence="4 5">
    <name type="scientific">Veronia pacifica</name>
    <dbReference type="NCBI Taxonomy" id="1080227"/>
    <lineage>
        <taxon>Bacteria</taxon>
        <taxon>Pseudomonadati</taxon>
        <taxon>Pseudomonadota</taxon>
        <taxon>Gammaproteobacteria</taxon>
        <taxon>Vibrionales</taxon>
        <taxon>Vibrionaceae</taxon>
        <taxon>Veronia</taxon>
    </lineage>
</organism>
<dbReference type="InterPro" id="IPR035421">
    <property type="entry name" value="Terminase_6C"/>
</dbReference>
<evidence type="ECO:0000313" key="5">
    <source>
        <dbReference type="Proteomes" id="UP000094936"/>
    </source>
</evidence>
<dbReference type="Gene3D" id="3.40.50.300">
    <property type="entry name" value="P-loop containing nucleotide triphosphate hydrolases"/>
    <property type="match status" value="1"/>
</dbReference>
<feature type="domain" description="Terminase large subunit gp17-like C-terminal" evidence="3">
    <location>
        <begin position="409"/>
        <end position="566"/>
    </location>
</feature>
<comment type="caution">
    <text evidence="4">The sequence shown here is derived from an EMBL/GenBank/DDBJ whole genome shotgun (WGS) entry which is preliminary data.</text>
</comment>
<dbReference type="OrthoDB" id="8553810at2"/>
<dbReference type="Pfam" id="PF17289">
    <property type="entry name" value="Terminase_6C"/>
    <property type="match status" value="1"/>
</dbReference>
<dbReference type="STRING" id="1080227.A8L45_16540"/>
<evidence type="ECO:0000256" key="1">
    <source>
        <dbReference type="ARBA" id="ARBA00022612"/>
    </source>
</evidence>
<evidence type="ECO:0000259" key="2">
    <source>
        <dbReference type="Pfam" id="PF06056"/>
    </source>
</evidence>
<keyword evidence="5" id="KW-1185">Reference proteome</keyword>
<accession>A0A1C3EE37</accession>
<dbReference type="InterPro" id="IPR027417">
    <property type="entry name" value="P-loop_NTPase"/>
</dbReference>
<dbReference type="EMBL" id="LYBM01000034">
    <property type="protein sequence ID" value="ODA31506.1"/>
    <property type="molecule type" value="Genomic_DNA"/>
</dbReference>
<protein>
    <recommendedName>
        <fullName evidence="6">Oxidoreductase</fullName>
    </recommendedName>
</protein>
<dbReference type="RefSeq" id="WP_068904289.1">
    <property type="nucleotide sequence ID" value="NZ_JBHUIF010000028.1"/>
</dbReference>
<dbReference type="InterPro" id="IPR010332">
    <property type="entry name" value="ATPase_terminase-su_N"/>
</dbReference>
<name>A0A1C3EE37_9GAMM</name>
<evidence type="ECO:0008006" key="6">
    <source>
        <dbReference type="Google" id="ProtNLM"/>
    </source>
</evidence>
<keyword evidence="1" id="KW-1188">Viral release from host cell</keyword>
<dbReference type="AlphaFoldDB" id="A0A1C3EE37"/>
<reference evidence="4 5" key="1">
    <citation type="submission" date="2016-05" db="EMBL/GenBank/DDBJ databases">
        <title>Genomic Taxonomy of the Vibrionaceae.</title>
        <authorList>
            <person name="Gomez-Gil B."/>
            <person name="Enciso-Ibarra J."/>
        </authorList>
    </citation>
    <scope>NUCLEOTIDE SEQUENCE [LARGE SCALE GENOMIC DNA]</scope>
    <source>
        <strain evidence="4 5">CAIM 1920</strain>
    </source>
</reference>